<evidence type="ECO:0000256" key="3">
    <source>
        <dbReference type="ARBA" id="ARBA00022679"/>
    </source>
</evidence>
<dbReference type="CDD" id="cd14014">
    <property type="entry name" value="STKc_PknB_like"/>
    <property type="match status" value="1"/>
</dbReference>
<organism evidence="9 10">
    <name type="scientific">Eiseniibacteriota bacterium</name>
    <dbReference type="NCBI Taxonomy" id="2212470"/>
    <lineage>
        <taxon>Bacteria</taxon>
        <taxon>Candidatus Eiseniibacteriota</taxon>
    </lineage>
</organism>
<dbReference type="GO" id="GO:0005524">
    <property type="term" value="F:ATP binding"/>
    <property type="evidence" value="ECO:0007669"/>
    <property type="project" value="UniProtKB-KW"/>
</dbReference>
<evidence type="ECO:0000256" key="4">
    <source>
        <dbReference type="ARBA" id="ARBA00022741"/>
    </source>
</evidence>
<evidence type="ECO:0000256" key="1">
    <source>
        <dbReference type="ARBA" id="ARBA00012513"/>
    </source>
</evidence>
<feature type="domain" description="Protein kinase" evidence="8">
    <location>
        <begin position="1"/>
        <end position="206"/>
    </location>
</feature>
<dbReference type="EMBL" id="JAGQHS010000490">
    <property type="protein sequence ID" value="MCA9759780.1"/>
    <property type="molecule type" value="Genomic_DNA"/>
</dbReference>
<evidence type="ECO:0000313" key="9">
    <source>
        <dbReference type="EMBL" id="MCA9759780.1"/>
    </source>
</evidence>
<dbReference type="GO" id="GO:0004674">
    <property type="term" value="F:protein serine/threonine kinase activity"/>
    <property type="evidence" value="ECO:0007669"/>
    <property type="project" value="UniProtKB-KW"/>
</dbReference>
<dbReference type="InterPro" id="IPR011009">
    <property type="entry name" value="Kinase-like_dom_sf"/>
</dbReference>
<dbReference type="PROSITE" id="PS00108">
    <property type="entry name" value="PROTEIN_KINASE_ST"/>
    <property type="match status" value="1"/>
</dbReference>
<dbReference type="InterPro" id="IPR008271">
    <property type="entry name" value="Ser/Thr_kinase_AS"/>
</dbReference>
<dbReference type="SMART" id="SM00220">
    <property type="entry name" value="S_TKc"/>
    <property type="match status" value="1"/>
</dbReference>
<dbReference type="AlphaFoldDB" id="A0A956NMH6"/>
<evidence type="ECO:0000313" key="10">
    <source>
        <dbReference type="Proteomes" id="UP000739538"/>
    </source>
</evidence>
<evidence type="ECO:0000259" key="8">
    <source>
        <dbReference type="PROSITE" id="PS50011"/>
    </source>
</evidence>
<accession>A0A956NMH6</accession>
<feature type="region of interest" description="Disordered" evidence="7">
    <location>
        <begin position="264"/>
        <end position="298"/>
    </location>
</feature>
<keyword evidence="2" id="KW-0723">Serine/threonine-protein kinase</keyword>
<keyword evidence="3" id="KW-0808">Transferase</keyword>
<protein>
    <recommendedName>
        <fullName evidence="1">non-specific serine/threonine protein kinase</fullName>
        <ecNumber evidence="1">2.7.11.1</ecNumber>
    </recommendedName>
</protein>
<dbReference type="Pfam" id="PF00069">
    <property type="entry name" value="Pkinase"/>
    <property type="match status" value="1"/>
</dbReference>
<sequence length="501" mass="54582">HFLTMELVVGHDLSKLVPEQGFEGERFLELAIQIAEALHAAHESGIVHRDLKPQNIMVTEKGRVSVLDFGLAKAAQPPTPPPSDDTRTMVGKIRQGQGSDDLTRQGVVLGTVTYMSPEQAKGLPLDHRSDLFSFGIILYEMATGHRPFRGDSSAEHLSALLRDTPAHASQINVEVPAPLGDLIQRCLEKDPEKRIQTAAELESQLLQLRRERLSGETSVQRPVHEESVSGPTTPKSSRTRLVLLATTALLVALVGALWIRSASQPTRGSDATSQDPLVPPVQDRDPVLSGSESSEEQDRRMIAITRFESHGSEETAWLSDGVPEMLLTGLARAEGIGVVGTDRLLRAVDRLSGVTLEAADRDAWGEIARAAGADAMVLGSIISLDGSIRIDARLEDLKTGEVLAAESVSGRDLFSLVDDLARRIGSDLQVEGDPRGGIADVTTNSVEAFKLYTKGLEANRYYRWAEARSFFREAVRLDPEFALADFYLAQLEEDQAIAEVH</sequence>
<evidence type="ECO:0000256" key="6">
    <source>
        <dbReference type="ARBA" id="ARBA00022840"/>
    </source>
</evidence>
<gene>
    <name evidence="9" type="ORF">KDA27_28545</name>
</gene>
<reference evidence="9" key="2">
    <citation type="journal article" date="2021" name="Microbiome">
        <title>Successional dynamics and alternative stable states in a saline activated sludge microbial community over 9 years.</title>
        <authorList>
            <person name="Wang Y."/>
            <person name="Ye J."/>
            <person name="Ju F."/>
            <person name="Liu L."/>
            <person name="Boyd J.A."/>
            <person name="Deng Y."/>
            <person name="Parks D.H."/>
            <person name="Jiang X."/>
            <person name="Yin X."/>
            <person name="Woodcroft B.J."/>
            <person name="Tyson G.W."/>
            <person name="Hugenholtz P."/>
            <person name="Polz M.F."/>
            <person name="Zhang T."/>
        </authorList>
    </citation>
    <scope>NUCLEOTIDE SEQUENCE</scope>
    <source>
        <strain evidence="9">HKST-UBA02</strain>
    </source>
</reference>
<evidence type="ECO:0000256" key="5">
    <source>
        <dbReference type="ARBA" id="ARBA00022777"/>
    </source>
</evidence>
<dbReference type="FunFam" id="1.10.510.10:FF:000021">
    <property type="entry name" value="Serine/threonine protein kinase"/>
    <property type="match status" value="1"/>
</dbReference>
<keyword evidence="4" id="KW-0547">Nucleotide-binding</keyword>
<reference evidence="9" key="1">
    <citation type="submission" date="2020-04" db="EMBL/GenBank/DDBJ databases">
        <authorList>
            <person name="Zhang T."/>
        </authorList>
    </citation>
    <scope>NUCLEOTIDE SEQUENCE</scope>
    <source>
        <strain evidence="9">HKST-UBA02</strain>
    </source>
</reference>
<evidence type="ECO:0000256" key="2">
    <source>
        <dbReference type="ARBA" id="ARBA00022527"/>
    </source>
</evidence>
<dbReference type="PANTHER" id="PTHR43671">
    <property type="entry name" value="SERINE/THREONINE-PROTEIN KINASE NEK"/>
    <property type="match status" value="1"/>
</dbReference>
<dbReference type="Gene3D" id="3.40.50.10610">
    <property type="entry name" value="ABC-type transport auxiliary lipoprotein component"/>
    <property type="match status" value="1"/>
</dbReference>
<dbReference type="PROSITE" id="PS50011">
    <property type="entry name" value="PROTEIN_KINASE_DOM"/>
    <property type="match status" value="1"/>
</dbReference>
<proteinExistence type="predicted"/>
<dbReference type="PANTHER" id="PTHR43671:SF13">
    <property type="entry name" value="SERINE_THREONINE-PROTEIN KINASE NEK2"/>
    <property type="match status" value="1"/>
</dbReference>
<feature type="region of interest" description="Disordered" evidence="7">
    <location>
        <begin position="213"/>
        <end position="237"/>
    </location>
</feature>
<evidence type="ECO:0000256" key="7">
    <source>
        <dbReference type="SAM" id="MobiDB-lite"/>
    </source>
</evidence>
<dbReference type="Gene3D" id="1.10.510.10">
    <property type="entry name" value="Transferase(Phosphotransferase) domain 1"/>
    <property type="match status" value="1"/>
</dbReference>
<dbReference type="SUPFAM" id="SSF56112">
    <property type="entry name" value="Protein kinase-like (PK-like)"/>
    <property type="match status" value="1"/>
</dbReference>
<keyword evidence="6" id="KW-0067">ATP-binding</keyword>
<dbReference type="EC" id="2.7.11.1" evidence="1"/>
<comment type="caution">
    <text evidence="9">The sequence shown here is derived from an EMBL/GenBank/DDBJ whole genome shotgun (WGS) entry which is preliminary data.</text>
</comment>
<name>A0A956NMH6_UNCEI</name>
<dbReference type="InterPro" id="IPR050660">
    <property type="entry name" value="NEK_Ser/Thr_kinase"/>
</dbReference>
<feature type="compositionally biased region" description="Polar residues" evidence="7">
    <location>
        <begin position="264"/>
        <end position="275"/>
    </location>
</feature>
<dbReference type="Proteomes" id="UP000739538">
    <property type="component" value="Unassembled WGS sequence"/>
</dbReference>
<keyword evidence="5 9" id="KW-0418">Kinase</keyword>
<feature type="non-terminal residue" evidence="9">
    <location>
        <position position="1"/>
    </location>
</feature>
<dbReference type="InterPro" id="IPR000719">
    <property type="entry name" value="Prot_kinase_dom"/>
</dbReference>